<dbReference type="EMBL" id="JAIPUX010000026">
    <property type="protein sequence ID" value="KAH0631781.1"/>
    <property type="molecule type" value="Genomic_DNA"/>
</dbReference>
<gene>
    <name evidence="5" type="ORF">JD844_019580</name>
</gene>
<evidence type="ECO:0000313" key="5">
    <source>
        <dbReference type="EMBL" id="KAH0631781.1"/>
    </source>
</evidence>
<evidence type="ECO:0000256" key="2">
    <source>
        <dbReference type="ARBA" id="ARBA00022692"/>
    </source>
</evidence>
<keyword evidence="4" id="KW-0472">Membrane</keyword>
<keyword evidence="2" id="KW-0812">Transmembrane</keyword>
<evidence type="ECO:0000256" key="3">
    <source>
        <dbReference type="ARBA" id="ARBA00022989"/>
    </source>
</evidence>
<evidence type="ECO:0008006" key="7">
    <source>
        <dbReference type="Google" id="ProtNLM"/>
    </source>
</evidence>
<reference evidence="5 6" key="1">
    <citation type="journal article" date="2022" name="Gigascience">
        <title>A chromosome-level genome assembly and annotation of the desert horned lizard, Phrynosoma platyrhinos, provides insight into chromosomal rearrangements among reptiles.</title>
        <authorList>
            <person name="Koochekian N."/>
            <person name="Ascanio A."/>
            <person name="Farleigh K."/>
            <person name="Card D.C."/>
            <person name="Schield D.R."/>
            <person name="Castoe T.A."/>
            <person name="Jezkova T."/>
        </authorList>
    </citation>
    <scope>NUCLEOTIDE SEQUENCE [LARGE SCALE GENOMIC DNA]</scope>
    <source>
        <strain evidence="5">NK-2021</strain>
    </source>
</reference>
<keyword evidence="3" id="KW-1133">Transmembrane helix</keyword>
<organism evidence="5 6">
    <name type="scientific">Phrynosoma platyrhinos</name>
    <name type="common">Desert horned lizard</name>
    <dbReference type="NCBI Taxonomy" id="52577"/>
    <lineage>
        <taxon>Eukaryota</taxon>
        <taxon>Metazoa</taxon>
        <taxon>Chordata</taxon>
        <taxon>Craniata</taxon>
        <taxon>Vertebrata</taxon>
        <taxon>Euteleostomi</taxon>
        <taxon>Lepidosauria</taxon>
        <taxon>Squamata</taxon>
        <taxon>Bifurcata</taxon>
        <taxon>Unidentata</taxon>
        <taxon>Episquamata</taxon>
        <taxon>Toxicofera</taxon>
        <taxon>Iguania</taxon>
        <taxon>Phrynosomatidae</taxon>
        <taxon>Phrynosomatinae</taxon>
        <taxon>Phrynosoma</taxon>
    </lineage>
</organism>
<protein>
    <recommendedName>
        <fullName evidence="7">Transmembrane protein 114</fullName>
    </recommendedName>
</protein>
<keyword evidence="6" id="KW-1185">Reference proteome</keyword>
<dbReference type="InterPro" id="IPR039951">
    <property type="entry name" value="TMEM114/TMEM235"/>
</dbReference>
<comment type="subcellular location">
    <subcellularLocation>
        <location evidence="1">Membrane</location>
        <topology evidence="1">Multi-pass membrane protein</topology>
    </subcellularLocation>
</comment>
<evidence type="ECO:0000256" key="1">
    <source>
        <dbReference type="ARBA" id="ARBA00004141"/>
    </source>
</evidence>
<evidence type="ECO:0000313" key="6">
    <source>
        <dbReference type="Proteomes" id="UP000826234"/>
    </source>
</evidence>
<dbReference type="PANTHER" id="PTHR20516">
    <property type="entry name" value="TRANSMEMBRANE PROTEIN 114/235 FAMILY MEMBER"/>
    <property type="match status" value="1"/>
</dbReference>
<dbReference type="Gene3D" id="1.20.140.150">
    <property type="match status" value="1"/>
</dbReference>
<dbReference type="PANTHER" id="PTHR20516:SF2">
    <property type="entry name" value="TRANSMEMBRANE PROTEIN 114"/>
    <property type="match status" value="1"/>
</dbReference>
<proteinExistence type="predicted"/>
<dbReference type="Proteomes" id="UP000826234">
    <property type="component" value="Unassembled WGS sequence"/>
</dbReference>
<comment type="caution">
    <text evidence="5">The sequence shown here is derived from an EMBL/GenBank/DDBJ whole genome shotgun (WGS) entry which is preliminary data.</text>
</comment>
<dbReference type="InterPro" id="IPR004031">
    <property type="entry name" value="PMP22/EMP/MP20/Claudin"/>
</dbReference>
<accession>A0ABQ7TQR4</accession>
<evidence type="ECO:0000256" key="4">
    <source>
        <dbReference type="ARBA" id="ARBA00023136"/>
    </source>
</evidence>
<sequence>MKLTLNMVSFFAALVGILSFIFLVAAIGTDFWYLIDASKLEKLTNSTNSLSSHSGLWRTCQFKTTCLPFVNPFKPETENITTSHKQLLNFEKNQSSLGPYEENIEVIEDPVCQQQCRQAVMIA</sequence>
<dbReference type="Pfam" id="PF13903">
    <property type="entry name" value="Claudin_2"/>
    <property type="match status" value="1"/>
</dbReference>
<name>A0ABQ7TQR4_PHRPL</name>